<dbReference type="eggNOG" id="arCOG04177">
    <property type="taxonomic scope" value="Archaea"/>
</dbReference>
<keyword evidence="7" id="KW-1185">Reference proteome</keyword>
<proteinExistence type="inferred from homology"/>
<dbReference type="OrthoDB" id="65887at2157"/>
<comment type="similarity">
    <text evidence="1 5">Belongs to the eukaryotic ribosomal protein eL39 family.</text>
</comment>
<dbReference type="RefSeq" id="WP_014026525.1">
    <property type="nucleotide sequence ID" value="NC_015931.1"/>
</dbReference>
<dbReference type="FunFam" id="1.10.1620.10:FF:000001">
    <property type="entry name" value="60S ribosomal protein-like L39"/>
    <property type="match status" value="1"/>
</dbReference>
<evidence type="ECO:0000256" key="4">
    <source>
        <dbReference type="ARBA" id="ARBA00035234"/>
    </source>
</evidence>
<dbReference type="GO" id="GO:0006412">
    <property type="term" value="P:translation"/>
    <property type="evidence" value="ECO:0007669"/>
    <property type="project" value="UniProtKB-UniRule"/>
</dbReference>
<dbReference type="PROSITE" id="PS00051">
    <property type="entry name" value="RIBOSOMAL_L39E"/>
    <property type="match status" value="1"/>
</dbReference>
<evidence type="ECO:0000313" key="6">
    <source>
        <dbReference type="EMBL" id="AEM38848.1"/>
    </source>
</evidence>
<dbReference type="GO" id="GO:0005840">
    <property type="term" value="C:ribosome"/>
    <property type="evidence" value="ECO:0007669"/>
    <property type="project" value="UniProtKB-KW"/>
</dbReference>
<gene>
    <name evidence="5" type="primary">rpl39e</name>
    <name evidence="6" type="ordered locus">Pyrfu_0980</name>
</gene>
<dbReference type="GO" id="GO:0003735">
    <property type="term" value="F:structural constituent of ribosome"/>
    <property type="evidence" value="ECO:0007669"/>
    <property type="project" value="InterPro"/>
</dbReference>
<organism evidence="6 7">
    <name type="scientific">Pyrolobus fumarii (strain DSM 11204 / 1A)</name>
    <dbReference type="NCBI Taxonomy" id="694429"/>
    <lineage>
        <taxon>Archaea</taxon>
        <taxon>Thermoproteota</taxon>
        <taxon>Thermoprotei</taxon>
        <taxon>Desulfurococcales</taxon>
        <taxon>Pyrodictiaceae</taxon>
        <taxon>Pyrolobus</taxon>
    </lineage>
</organism>
<dbReference type="InParanoid" id="G0EEM6"/>
<dbReference type="GO" id="GO:1990904">
    <property type="term" value="C:ribonucleoprotein complex"/>
    <property type="evidence" value="ECO:0007669"/>
    <property type="project" value="UniProtKB-KW"/>
</dbReference>
<evidence type="ECO:0000256" key="1">
    <source>
        <dbReference type="ARBA" id="ARBA00009339"/>
    </source>
</evidence>
<dbReference type="FunCoup" id="G0EEM6">
    <property type="interactions" value="106"/>
</dbReference>
<keyword evidence="3 5" id="KW-0687">Ribonucleoprotein</keyword>
<dbReference type="HOGENOM" id="CLU_181948_4_0_2"/>
<dbReference type="NCBIfam" id="NF002316">
    <property type="entry name" value="PRK01242.1"/>
    <property type="match status" value="1"/>
</dbReference>
<evidence type="ECO:0000256" key="3">
    <source>
        <dbReference type="ARBA" id="ARBA00023274"/>
    </source>
</evidence>
<dbReference type="InterPro" id="IPR000077">
    <property type="entry name" value="Ribosomal_eL39"/>
</dbReference>
<dbReference type="SUPFAM" id="SSF48662">
    <property type="entry name" value="Ribosomal protein L39e"/>
    <property type="match status" value="1"/>
</dbReference>
<evidence type="ECO:0000256" key="2">
    <source>
        <dbReference type="ARBA" id="ARBA00022980"/>
    </source>
</evidence>
<dbReference type="Proteomes" id="UP000001037">
    <property type="component" value="Chromosome"/>
</dbReference>
<dbReference type="STRING" id="694429.Pyrfu_0980"/>
<dbReference type="InterPro" id="IPR020083">
    <property type="entry name" value="Ribosomal_eL39_CS"/>
</dbReference>
<evidence type="ECO:0000256" key="5">
    <source>
        <dbReference type="HAMAP-Rule" id="MF_00629"/>
    </source>
</evidence>
<reference evidence="6 7" key="1">
    <citation type="journal article" date="2011" name="Stand. Genomic Sci.">
        <title>Complete genome sequence of the hyperthermophilic chemolithoautotroph Pyrolobus fumarii type strain (1A).</title>
        <authorList>
            <person name="Anderson I."/>
            <person name="Goker M."/>
            <person name="Nolan M."/>
            <person name="Lucas S."/>
            <person name="Hammon N."/>
            <person name="Deshpande S."/>
            <person name="Cheng J.F."/>
            <person name="Tapia R."/>
            <person name="Han C."/>
            <person name="Goodwin L."/>
            <person name="Pitluck S."/>
            <person name="Huntemann M."/>
            <person name="Liolios K."/>
            <person name="Ivanova N."/>
            <person name="Pagani I."/>
            <person name="Mavromatis K."/>
            <person name="Ovchinikova G."/>
            <person name="Pati A."/>
            <person name="Chen A."/>
            <person name="Palaniappan K."/>
            <person name="Land M."/>
            <person name="Hauser L."/>
            <person name="Brambilla E.M."/>
            <person name="Huber H."/>
            <person name="Yasawong M."/>
            <person name="Rohde M."/>
            <person name="Spring S."/>
            <person name="Abt B."/>
            <person name="Sikorski J."/>
            <person name="Wirth R."/>
            <person name="Detter J.C."/>
            <person name="Woyke T."/>
            <person name="Bristow J."/>
            <person name="Eisen J.A."/>
            <person name="Markowitz V."/>
            <person name="Hugenholtz P."/>
            <person name="Kyrpides N.C."/>
            <person name="Klenk H.P."/>
            <person name="Lapidus A."/>
        </authorList>
    </citation>
    <scope>NUCLEOTIDE SEQUENCE [LARGE SCALE GENOMIC DNA]</scope>
    <source>
        <strain evidence="7">DSM 11204 / 1A</strain>
    </source>
</reference>
<dbReference type="InterPro" id="IPR023626">
    <property type="entry name" value="Ribosomal_eL39_dom_sf"/>
</dbReference>
<sequence length="51" mass="6235">MARNKPLARKLRLAKAYKSNSPVPVWVIVKTNRRFTTHPKRRHWRRNWIKA</sequence>
<keyword evidence="2 5" id="KW-0689">Ribosomal protein</keyword>
<protein>
    <recommendedName>
        <fullName evidence="4 5">Large ribosomal subunit protein eL39</fullName>
    </recommendedName>
</protein>
<evidence type="ECO:0000313" key="7">
    <source>
        <dbReference type="Proteomes" id="UP000001037"/>
    </source>
</evidence>
<dbReference type="EMBL" id="CP002838">
    <property type="protein sequence ID" value="AEM38848.1"/>
    <property type="molecule type" value="Genomic_DNA"/>
</dbReference>
<dbReference type="HAMAP" id="MF_00629">
    <property type="entry name" value="Ribosomal_eL39"/>
    <property type="match status" value="1"/>
</dbReference>
<dbReference type="KEGG" id="pfm:Pyrfu_0980"/>
<dbReference type="Pfam" id="PF00832">
    <property type="entry name" value="Ribosomal_L39"/>
    <property type="match status" value="1"/>
</dbReference>
<dbReference type="GeneID" id="11139456"/>
<name>G0EEM6_PYRF1</name>
<dbReference type="Gene3D" id="1.10.1620.10">
    <property type="entry name" value="Ribosomal protein L39e"/>
    <property type="match status" value="1"/>
</dbReference>
<dbReference type="AlphaFoldDB" id="G0EEM6"/>
<accession>G0EEM6</accession>